<name>A0A9E6REM9_9HYPH</name>
<evidence type="ECO:0000313" key="1">
    <source>
        <dbReference type="EMBL" id="QZO02158.1"/>
    </source>
</evidence>
<reference evidence="1" key="1">
    <citation type="submission" date="2021-08" db="EMBL/GenBank/DDBJ databases">
        <authorList>
            <person name="Zhang H."/>
            <person name="Xu M."/>
            <person name="Yu Z."/>
            <person name="Yang L."/>
            <person name="Cai Y."/>
        </authorList>
    </citation>
    <scope>NUCLEOTIDE SEQUENCE</scope>
    <source>
        <strain evidence="1">CHL1</strain>
    </source>
</reference>
<dbReference type="RefSeq" id="WP_261405555.1">
    <property type="nucleotide sequence ID" value="NZ_CP081869.1"/>
</dbReference>
<protein>
    <submittedName>
        <fullName evidence="1">Uncharacterized protein</fullName>
    </submittedName>
</protein>
<keyword evidence="2" id="KW-1185">Reference proteome</keyword>
<sequence>MLLDAPIIRPIPEYDGKQSFRERQRRRRKDLDRLALETQTVICALPHYRLVDCEFEAQAENLKSLLGTTEIVPVPVRGPKGAMVVVVVPTRIWYDAEIRKRLWLLRGSAVEKADKTIRLLPQRWIRRKPFLDNCKLVARYANLSVAASDRFSVQAVARDNPLATLEDCAAVVQASDTYGVVFALVSGGLLTIDFESAITPMSAVEEYRVER</sequence>
<accession>A0A9E6REM9</accession>
<dbReference type="Proteomes" id="UP000825701">
    <property type="component" value="Chromosome"/>
</dbReference>
<dbReference type="KEGG" id="cmet:K6K41_13420"/>
<dbReference type="AlphaFoldDB" id="A0A9E6REM9"/>
<evidence type="ECO:0000313" key="2">
    <source>
        <dbReference type="Proteomes" id="UP000825701"/>
    </source>
</evidence>
<dbReference type="EMBL" id="CP081869">
    <property type="protein sequence ID" value="QZO02158.1"/>
    <property type="molecule type" value="Genomic_DNA"/>
</dbReference>
<proteinExistence type="predicted"/>
<gene>
    <name evidence="1" type="ORF">K6K41_13420</name>
</gene>
<organism evidence="1 2">
    <name type="scientific">Chenggangzhangella methanolivorans</name>
    <dbReference type="NCBI Taxonomy" id="1437009"/>
    <lineage>
        <taxon>Bacteria</taxon>
        <taxon>Pseudomonadati</taxon>
        <taxon>Pseudomonadota</taxon>
        <taxon>Alphaproteobacteria</taxon>
        <taxon>Hyphomicrobiales</taxon>
        <taxon>Methylopilaceae</taxon>
        <taxon>Chenggangzhangella</taxon>
    </lineage>
</organism>